<name>A0A8S9UYK3_PHYIN</name>
<dbReference type="EMBL" id="JAACNO010000690">
    <property type="protein sequence ID" value="KAF4145780.1"/>
    <property type="molecule type" value="Genomic_DNA"/>
</dbReference>
<dbReference type="Pfam" id="PF08326">
    <property type="entry name" value="ACC_central"/>
    <property type="match status" value="1"/>
</dbReference>
<evidence type="ECO:0000259" key="1">
    <source>
        <dbReference type="Pfam" id="PF08326"/>
    </source>
</evidence>
<gene>
    <name evidence="2" type="ORF">GN958_ATG05027</name>
</gene>
<proteinExistence type="predicted"/>
<protein>
    <submittedName>
        <fullName evidence="2">Acetyl-CoA carboxylase</fullName>
    </submittedName>
</protein>
<reference evidence="2" key="1">
    <citation type="submission" date="2020-03" db="EMBL/GenBank/DDBJ databases">
        <title>Hybrid Assembly of Korean Phytophthora infestans isolates.</title>
        <authorList>
            <person name="Prokchorchik M."/>
            <person name="Lee Y."/>
            <person name="Seo J."/>
            <person name="Cho J.-H."/>
            <person name="Park Y.-E."/>
            <person name="Jang D.-C."/>
            <person name="Im J.-S."/>
            <person name="Choi J.-G."/>
            <person name="Park H.-J."/>
            <person name="Lee G.-B."/>
            <person name="Lee Y.-G."/>
            <person name="Hong S.-Y."/>
            <person name="Cho K."/>
            <person name="Sohn K.H."/>
        </authorList>
    </citation>
    <scope>NUCLEOTIDE SEQUENCE</scope>
    <source>
        <strain evidence="2">KR_2_A2</strain>
    </source>
</reference>
<dbReference type="GO" id="GO:0006633">
    <property type="term" value="P:fatty acid biosynthetic process"/>
    <property type="evidence" value="ECO:0007669"/>
    <property type="project" value="InterPro"/>
</dbReference>
<comment type="caution">
    <text evidence="2">The sequence shown here is derived from an EMBL/GenBank/DDBJ whole genome shotgun (WGS) entry which is preliminary data.</text>
</comment>
<dbReference type="GO" id="GO:0003989">
    <property type="term" value="F:acetyl-CoA carboxylase activity"/>
    <property type="evidence" value="ECO:0007669"/>
    <property type="project" value="InterPro"/>
</dbReference>
<dbReference type="InterPro" id="IPR013537">
    <property type="entry name" value="AcCoA_COase_cen"/>
</dbReference>
<feature type="domain" description="Acetyl-CoA carboxylase central" evidence="1">
    <location>
        <begin position="289"/>
        <end position="370"/>
    </location>
</feature>
<dbReference type="Proteomes" id="UP000704712">
    <property type="component" value="Unassembled WGS sequence"/>
</dbReference>
<evidence type="ECO:0000313" key="3">
    <source>
        <dbReference type="Proteomes" id="UP000704712"/>
    </source>
</evidence>
<accession>A0A8S9UYK3</accession>
<organism evidence="2 3">
    <name type="scientific">Phytophthora infestans</name>
    <name type="common">Potato late blight agent</name>
    <name type="synonym">Botrytis infestans</name>
    <dbReference type="NCBI Taxonomy" id="4787"/>
    <lineage>
        <taxon>Eukaryota</taxon>
        <taxon>Sar</taxon>
        <taxon>Stramenopiles</taxon>
        <taxon>Oomycota</taxon>
        <taxon>Peronosporomycetes</taxon>
        <taxon>Peronosporales</taxon>
        <taxon>Peronosporaceae</taxon>
        <taxon>Phytophthora</taxon>
    </lineage>
</organism>
<sequence length="372" mass="40418">MCKIAAAEVPRVQCRGDPGRAQQGPQHGPTDFEASVLTLRGMYKDGLITSEEAVLTDLINEYFAVETAELGWPGHASSSDGAEHYSHVGEGRCFVPLFEKLASFKEKQYSFVGLELRQFLIDNKANIAEATANFLGQSQPLFDLASRPRRSADPGVGAGAVRTAHVPLAPHRVDGDDRRQGFPVQVACSRRAGGLRRPRDRGQAVAQAGRELLEHLSGLRASRGYCPLYEPGSLQERVHGRDDVVPAREQDVVGAQGSSCLCASFGGGEPARGGDKSAGIGQGVPQVSEPELLSHNIRLVTSVRPQNIENISSHNADMALYPNIYTFPGRLNYNEDKVVRQMEAPISYKLMPCRLQNYSVTPLASEVMNVQL</sequence>
<dbReference type="GO" id="GO:0005524">
    <property type="term" value="F:ATP binding"/>
    <property type="evidence" value="ECO:0007669"/>
    <property type="project" value="InterPro"/>
</dbReference>
<evidence type="ECO:0000313" key="2">
    <source>
        <dbReference type="EMBL" id="KAF4145780.1"/>
    </source>
</evidence>
<dbReference type="AlphaFoldDB" id="A0A8S9UYK3"/>